<evidence type="ECO:0000256" key="2">
    <source>
        <dbReference type="ARBA" id="ARBA00009085"/>
    </source>
</evidence>
<evidence type="ECO:0000256" key="7">
    <source>
        <dbReference type="SAM" id="MobiDB-lite"/>
    </source>
</evidence>
<feature type="compositionally biased region" description="Basic and acidic residues" evidence="7">
    <location>
        <begin position="772"/>
        <end position="785"/>
    </location>
</feature>
<evidence type="ECO:0000256" key="3">
    <source>
        <dbReference type="ARBA" id="ARBA00012759"/>
    </source>
</evidence>
<reference evidence="9" key="1">
    <citation type="submission" date="2022-07" db="EMBL/GenBank/DDBJ databases">
        <title>Genome Sequence of Leucocoprinus birnbaumii.</title>
        <authorList>
            <person name="Buettner E."/>
        </authorList>
    </citation>
    <scope>NUCLEOTIDE SEQUENCE</scope>
    <source>
        <strain evidence="9">VT141</strain>
    </source>
</reference>
<keyword evidence="4" id="KW-0645">Protease</keyword>
<organism evidence="9 10">
    <name type="scientific">Leucocoprinus birnbaumii</name>
    <dbReference type="NCBI Taxonomy" id="56174"/>
    <lineage>
        <taxon>Eukaryota</taxon>
        <taxon>Fungi</taxon>
        <taxon>Dikarya</taxon>
        <taxon>Basidiomycota</taxon>
        <taxon>Agaricomycotina</taxon>
        <taxon>Agaricomycetes</taxon>
        <taxon>Agaricomycetidae</taxon>
        <taxon>Agaricales</taxon>
        <taxon>Agaricineae</taxon>
        <taxon>Agaricaceae</taxon>
        <taxon>Leucocoprinus</taxon>
    </lineage>
</organism>
<feature type="compositionally biased region" description="Pro residues" evidence="7">
    <location>
        <begin position="422"/>
        <end position="431"/>
    </location>
</feature>
<proteinExistence type="inferred from homology"/>
<dbReference type="GO" id="GO:0006508">
    <property type="term" value="P:proteolysis"/>
    <property type="evidence" value="ECO:0007669"/>
    <property type="project" value="UniProtKB-KW"/>
</dbReference>
<dbReference type="Gene3D" id="3.90.70.10">
    <property type="entry name" value="Cysteine proteinases"/>
    <property type="match status" value="1"/>
</dbReference>
<dbReference type="GO" id="GO:0005829">
    <property type="term" value="C:cytosol"/>
    <property type="evidence" value="ECO:0007669"/>
    <property type="project" value="TreeGrafter"/>
</dbReference>
<feature type="region of interest" description="Disordered" evidence="7">
    <location>
        <begin position="287"/>
        <end position="794"/>
    </location>
</feature>
<dbReference type="AlphaFoldDB" id="A0AAD5YR52"/>
<comment type="similarity">
    <text evidence="2">Belongs to the peptidase C19 family.</text>
</comment>
<feature type="coiled-coil region" evidence="6">
    <location>
        <begin position="10"/>
        <end position="37"/>
    </location>
</feature>
<dbReference type="GO" id="GO:0016579">
    <property type="term" value="P:protein deubiquitination"/>
    <property type="evidence" value="ECO:0007669"/>
    <property type="project" value="InterPro"/>
</dbReference>
<dbReference type="InterPro" id="IPR038765">
    <property type="entry name" value="Papain-like_cys_pep_sf"/>
</dbReference>
<keyword evidence="10" id="KW-1185">Reference proteome</keyword>
<evidence type="ECO:0000313" key="9">
    <source>
        <dbReference type="EMBL" id="KAJ3559571.1"/>
    </source>
</evidence>
<feature type="compositionally biased region" description="Low complexity" evidence="7">
    <location>
        <begin position="340"/>
        <end position="363"/>
    </location>
</feature>
<feature type="compositionally biased region" description="Pro residues" evidence="7">
    <location>
        <begin position="569"/>
        <end position="578"/>
    </location>
</feature>
<dbReference type="PANTHER" id="PTHR24006:SF733">
    <property type="entry name" value="RE52890P"/>
    <property type="match status" value="1"/>
</dbReference>
<sequence length="794" mass="85609">MHQDAHEFLNHLLNTIVEELEEERKSAQNNAQAEDLSGSLATLSSKAPPTIVTATTSSNSGTSPQDATLVHKLFEGVLTSETRCLTCETVSSRDESFLDLSIDIEQNSSVTACLRSFSASEMLCQKNKFFCDSCCDLQEAEKRMKIKKLPNVLALHLKRFKFQEDVQKNIKLAYRVAFPHELRLFNTVDDLENADRLYNLFAIVVHIGNGPHHGHYISIVKSAGVWLVFDDDNVFPIPEGDIPKYFGDSNSGSAYVLYYQAVDVDLDSLGLKAPESPLIPESIVVQPRTPSHHSQQLVPSLPPGLTRVESREAPSSVVATPPPTHSPVLPALPVDKPRLSSSEDTSSSPLPNGSPAGAPSSPSIARAVLTPVRRAVSSHGRPTTAIPAMGDRSDRLMYPDSPRSPRHSASVPSLAIPDDPSTIPPVPPIPPLSTTAPQLNDKAKDKEKDKDKARKESKTGGWFKRRSFRIGDKSKSEKPVEEIPPSPVLKEERPTSAGWFKTTSQIRRRPSQIAAAADLVQKPASPNLEPPQAITAVSSHASSNATHQDGSSSSGPSIVLSSPPTTVSPSPPPVPPPKVSTSTSRSSQSTEQFEFPPSRKSSLLPSPRSRGSLDNRRNGTSHTSQRPATVHATTAPISNGRHLPPIPNSPTVAISGSPRKRKSDLSPKPVPVVNGTAHLVMEPDSIYPPNQINGHDPRISLNNSQSELHSNSFSASGSSLHATHPTSPPPSSGLSHSHPSHSTALTSPPPSAGGIKRARRKLSLTAPILQMVKKEKDREGRKEKASPSSFIPRF</sequence>
<dbReference type="InterPro" id="IPR050164">
    <property type="entry name" value="Peptidase_C19"/>
</dbReference>
<evidence type="ECO:0000256" key="4">
    <source>
        <dbReference type="ARBA" id="ARBA00022670"/>
    </source>
</evidence>
<dbReference type="GO" id="GO:0004843">
    <property type="term" value="F:cysteine-type deubiquitinase activity"/>
    <property type="evidence" value="ECO:0007669"/>
    <property type="project" value="UniProtKB-EC"/>
</dbReference>
<feature type="compositionally biased region" description="Polar residues" evidence="7">
    <location>
        <begin position="288"/>
        <end position="298"/>
    </location>
</feature>
<feature type="compositionally biased region" description="Basic and acidic residues" evidence="7">
    <location>
        <begin position="441"/>
        <end position="458"/>
    </location>
</feature>
<dbReference type="GO" id="GO:0005634">
    <property type="term" value="C:nucleus"/>
    <property type="evidence" value="ECO:0007669"/>
    <property type="project" value="TreeGrafter"/>
</dbReference>
<feature type="compositionally biased region" description="Polar residues" evidence="7">
    <location>
        <begin position="700"/>
        <end position="717"/>
    </location>
</feature>
<feature type="compositionally biased region" description="Low complexity" evidence="7">
    <location>
        <begin position="551"/>
        <end position="568"/>
    </location>
</feature>
<evidence type="ECO:0000313" key="10">
    <source>
        <dbReference type="Proteomes" id="UP001213000"/>
    </source>
</evidence>
<dbReference type="CDD" id="cd02663">
    <property type="entry name" value="Peptidase_C19G"/>
    <property type="match status" value="1"/>
</dbReference>
<dbReference type="Pfam" id="PF00443">
    <property type="entry name" value="UCH"/>
    <property type="match status" value="1"/>
</dbReference>
<dbReference type="InterPro" id="IPR001394">
    <property type="entry name" value="Peptidase_C19_UCH"/>
</dbReference>
<keyword evidence="6" id="KW-0175">Coiled coil</keyword>
<evidence type="ECO:0000259" key="8">
    <source>
        <dbReference type="PROSITE" id="PS50235"/>
    </source>
</evidence>
<dbReference type="EMBL" id="JANIEX010001295">
    <property type="protein sequence ID" value="KAJ3559571.1"/>
    <property type="molecule type" value="Genomic_DNA"/>
</dbReference>
<feature type="domain" description="USP" evidence="8">
    <location>
        <begin position="1"/>
        <end position="262"/>
    </location>
</feature>
<comment type="catalytic activity">
    <reaction evidence="1">
        <text>Thiol-dependent hydrolysis of ester, thioester, amide, peptide and isopeptide bonds formed by the C-terminal Gly of ubiquitin (a 76-residue protein attached to proteins as an intracellular targeting signal).</text>
        <dbReference type="EC" id="3.4.19.12"/>
    </reaction>
</comment>
<dbReference type="Proteomes" id="UP001213000">
    <property type="component" value="Unassembled WGS sequence"/>
</dbReference>
<keyword evidence="5" id="KW-0378">Hydrolase</keyword>
<name>A0AAD5YR52_9AGAR</name>
<evidence type="ECO:0000256" key="6">
    <source>
        <dbReference type="SAM" id="Coils"/>
    </source>
</evidence>
<feature type="compositionally biased region" description="Low complexity" evidence="7">
    <location>
        <begin position="732"/>
        <end position="743"/>
    </location>
</feature>
<dbReference type="EC" id="3.4.19.12" evidence="3"/>
<feature type="compositionally biased region" description="Low complexity" evidence="7">
    <location>
        <begin position="579"/>
        <end position="610"/>
    </location>
</feature>
<protein>
    <recommendedName>
        <fullName evidence="3">ubiquitinyl hydrolase 1</fullName>
        <ecNumber evidence="3">3.4.19.12</ecNumber>
    </recommendedName>
</protein>
<evidence type="ECO:0000256" key="5">
    <source>
        <dbReference type="ARBA" id="ARBA00022801"/>
    </source>
</evidence>
<dbReference type="PROSITE" id="PS00973">
    <property type="entry name" value="USP_2"/>
    <property type="match status" value="1"/>
</dbReference>
<dbReference type="InterPro" id="IPR028889">
    <property type="entry name" value="USP"/>
</dbReference>
<feature type="compositionally biased region" description="Basic and acidic residues" evidence="7">
    <location>
        <begin position="469"/>
        <end position="481"/>
    </location>
</feature>
<feature type="compositionally biased region" description="Polar residues" evidence="7">
    <location>
        <begin position="535"/>
        <end position="550"/>
    </location>
</feature>
<comment type="caution">
    <text evidence="9">The sequence shown here is derived from an EMBL/GenBank/DDBJ whole genome shotgun (WGS) entry which is preliminary data.</text>
</comment>
<dbReference type="PANTHER" id="PTHR24006">
    <property type="entry name" value="UBIQUITIN CARBOXYL-TERMINAL HYDROLASE"/>
    <property type="match status" value="1"/>
</dbReference>
<evidence type="ECO:0000256" key="1">
    <source>
        <dbReference type="ARBA" id="ARBA00000707"/>
    </source>
</evidence>
<dbReference type="SUPFAM" id="SSF54001">
    <property type="entry name" value="Cysteine proteinases"/>
    <property type="match status" value="1"/>
</dbReference>
<accession>A0AAD5YR52</accession>
<dbReference type="InterPro" id="IPR018200">
    <property type="entry name" value="USP_CS"/>
</dbReference>
<dbReference type="PROSITE" id="PS50235">
    <property type="entry name" value="USP_3"/>
    <property type="match status" value="1"/>
</dbReference>
<gene>
    <name evidence="9" type="ORF">NP233_g11233</name>
</gene>
<feature type="compositionally biased region" description="Polar residues" evidence="7">
    <location>
        <begin position="618"/>
        <end position="637"/>
    </location>
</feature>